<evidence type="ECO:0000313" key="2">
    <source>
        <dbReference type="EMBL" id="GMG82022.1"/>
    </source>
</evidence>
<reference evidence="2 3" key="1">
    <citation type="submission" date="2023-04" db="EMBL/GenBank/DDBJ databases">
        <title>Marinoamorphus aggregata gen. nov., sp. Nov., isolate from tissue of brittle star Ophioplocus japonicus.</title>
        <authorList>
            <person name="Kawano K."/>
            <person name="Sawayama S."/>
            <person name="Nakagawa S."/>
        </authorList>
    </citation>
    <scope>NUCLEOTIDE SEQUENCE [LARGE SCALE GENOMIC DNA]</scope>
    <source>
        <strain evidence="2 3">NKW23</strain>
    </source>
</reference>
<accession>A0ABQ6LFA7</accession>
<evidence type="ECO:0008006" key="4">
    <source>
        <dbReference type="Google" id="ProtNLM"/>
    </source>
</evidence>
<feature type="region of interest" description="Disordered" evidence="1">
    <location>
        <begin position="1"/>
        <end position="23"/>
    </location>
</feature>
<dbReference type="Gene3D" id="2.60.120.10">
    <property type="entry name" value="Jelly Rolls"/>
    <property type="match status" value="1"/>
</dbReference>
<gene>
    <name evidence="2" type="ORF">LNKW23_12350</name>
</gene>
<keyword evidence="3" id="KW-1185">Reference proteome</keyword>
<organism evidence="2 3">
    <name type="scientific">Paralimibaculum aggregatum</name>
    <dbReference type="NCBI Taxonomy" id="3036245"/>
    <lineage>
        <taxon>Bacteria</taxon>
        <taxon>Pseudomonadati</taxon>
        <taxon>Pseudomonadota</taxon>
        <taxon>Alphaproteobacteria</taxon>
        <taxon>Rhodobacterales</taxon>
        <taxon>Paracoccaceae</taxon>
        <taxon>Paralimibaculum</taxon>
    </lineage>
</organism>
<evidence type="ECO:0000313" key="3">
    <source>
        <dbReference type="Proteomes" id="UP001239909"/>
    </source>
</evidence>
<feature type="compositionally biased region" description="Pro residues" evidence="1">
    <location>
        <begin position="1"/>
        <end position="15"/>
    </location>
</feature>
<sequence>MHDPAPDPMPDPGPGSAPRSGTEASPLAALFRALADVYAAEGRAGGDAAAAAYREAAGRLDAAPPARPHPPLHLLVTECRAALAAASHPAARAALAAEALLPWRSSDVPGSALNASARALFAVAPLIGPGALVEIAGLRAGLFLQRPEALYPLHAHAAEETYAVLHGAADWTLDAVTTRHDAGALIHHPAHGAHATRTGPAPMLAAWRWSGDIRLETYRMVGPAR</sequence>
<dbReference type="InterPro" id="IPR014710">
    <property type="entry name" value="RmlC-like_jellyroll"/>
</dbReference>
<name>A0ABQ6LFA7_9RHOB</name>
<dbReference type="InterPro" id="IPR031723">
    <property type="entry name" value="DMSP_lyase"/>
</dbReference>
<dbReference type="InterPro" id="IPR011051">
    <property type="entry name" value="RmlC_Cupin_sf"/>
</dbReference>
<dbReference type="EMBL" id="BSYI01000007">
    <property type="protein sequence ID" value="GMG82022.1"/>
    <property type="molecule type" value="Genomic_DNA"/>
</dbReference>
<dbReference type="SUPFAM" id="SSF51182">
    <property type="entry name" value="RmlC-like cupins"/>
    <property type="match status" value="1"/>
</dbReference>
<comment type="caution">
    <text evidence="2">The sequence shown here is derived from an EMBL/GenBank/DDBJ whole genome shotgun (WGS) entry which is preliminary data.</text>
</comment>
<evidence type="ECO:0000256" key="1">
    <source>
        <dbReference type="SAM" id="MobiDB-lite"/>
    </source>
</evidence>
<dbReference type="Pfam" id="PF16867">
    <property type="entry name" value="DMSP_lyase"/>
    <property type="match status" value="1"/>
</dbReference>
<dbReference type="RefSeq" id="WP_285670767.1">
    <property type="nucleotide sequence ID" value="NZ_BSYI01000007.1"/>
</dbReference>
<proteinExistence type="predicted"/>
<protein>
    <recommendedName>
        <fullName evidence="4">Cupin domain-containing protein</fullName>
    </recommendedName>
</protein>
<dbReference type="Proteomes" id="UP001239909">
    <property type="component" value="Unassembled WGS sequence"/>
</dbReference>